<dbReference type="PANTHER" id="PTHR33055:SF16">
    <property type="entry name" value="TRANSPOSASE FOR INSERTION SEQUENCE ELEMENT IS1547"/>
    <property type="match status" value="1"/>
</dbReference>
<name>A0ABX7TZF1_STRCY</name>
<feature type="region of interest" description="Disordered" evidence="1">
    <location>
        <begin position="116"/>
        <end position="154"/>
    </location>
</feature>
<proteinExistence type="predicted"/>
<dbReference type="InterPro" id="IPR002525">
    <property type="entry name" value="Transp_IS110-like_N"/>
</dbReference>
<evidence type="ECO:0000256" key="1">
    <source>
        <dbReference type="SAM" id="MobiDB-lite"/>
    </source>
</evidence>
<accession>A0ABX7TZF1</accession>
<dbReference type="Proteomes" id="UP000663908">
    <property type="component" value="Chromosome"/>
</dbReference>
<protein>
    <recommendedName>
        <fullName evidence="2">Transposase IS110-like N-terminal domain-containing protein</fullName>
    </recommendedName>
</protein>
<dbReference type="InterPro" id="IPR047650">
    <property type="entry name" value="Transpos_IS110"/>
</dbReference>
<dbReference type="RefSeq" id="WP_243769373.1">
    <property type="nucleotide sequence ID" value="NZ_CP071839.1"/>
</dbReference>
<organism evidence="3 4">
    <name type="scientific">Streptomyces cyanogenus</name>
    <dbReference type="NCBI Taxonomy" id="80860"/>
    <lineage>
        <taxon>Bacteria</taxon>
        <taxon>Bacillati</taxon>
        <taxon>Actinomycetota</taxon>
        <taxon>Actinomycetes</taxon>
        <taxon>Kitasatosporales</taxon>
        <taxon>Streptomycetaceae</taxon>
        <taxon>Streptomyces</taxon>
    </lineage>
</organism>
<keyword evidence="4" id="KW-1185">Reference proteome</keyword>
<sequence length="154" mass="16659">MTTRQRSTTSSTDPPVRREVVLGVDTHGEVHVAAVITPLGKILGTESFPATAAGYRQVLVWARKRGTVRRAGVEGTGTFDAVLSRYLLAQQIQVFEVNRADRSARLLLGKSDPLDAQAAARAAPPGSPREPDGTGRSRTCERVRRPAARRCGDR</sequence>
<reference evidence="3 4" key="1">
    <citation type="submission" date="2021-03" db="EMBL/GenBank/DDBJ databases">
        <title>Complete genome sequence of Streptomyces cyanogenus S136, producer of anticancer angucycline landomycin A.</title>
        <authorList>
            <person name="Hrab P."/>
            <person name="Ruckert C."/>
            <person name="Busche T."/>
            <person name="Ostash I."/>
            <person name="Kalinowski J."/>
            <person name="Fedorenko V."/>
            <person name="Yushchuk O."/>
            <person name="Ostash B."/>
        </authorList>
    </citation>
    <scope>NUCLEOTIDE SEQUENCE [LARGE SCALE GENOMIC DNA]</scope>
    <source>
        <strain evidence="3 4">S136</strain>
    </source>
</reference>
<dbReference type="PANTHER" id="PTHR33055">
    <property type="entry name" value="TRANSPOSASE FOR INSERTION SEQUENCE ELEMENT IS1111A"/>
    <property type="match status" value="1"/>
</dbReference>
<dbReference type="Pfam" id="PF01548">
    <property type="entry name" value="DEDD_Tnp_IS110"/>
    <property type="match status" value="1"/>
</dbReference>
<evidence type="ECO:0000313" key="4">
    <source>
        <dbReference type="Proteomes" id="UP000663908"/>
    </source>
</evidence>
<feature type="compositionally biased region" description="Basic and acidic residues" evidence="1">
    <location>
        <begin position="129"/>
        <end position="154"/>
    </location>
</feature>
<feature type="domain" description="Transposase IS110-like N-terminal" evidence="2">
    <location>
        <begin position="22"/>
        <end position="125"/>
    </location>
</feature>
<dbReference type="EMBL" id="CP071839">
    <property type="protein sequence ID" value="QTE01952.1"/>
    <property type="molecule type" value="Genomic_DNA"/>
</dbReference>
<evidence type="ECO:0000313" key="3">
    <source>
        <dbReference type="EMBL" id="QTE01952.1"/>
    </source>
</evidence>
<gene>
    <name evidence="3" type="ORF">S1361_31765</name>
</gene>
<evidence type="ECO:0000259" key="2">
    <source>
        <dbReference type="Pfam" id="PF01548"/>
    </source>
</evidence>